<comment type="subcellular location">
    <subcellularLocation>
        <location evidence="1">Cell membrane</location>
        <topology evidence="1">Peripheral membrane protein</topology>
    </subcellularLocation>
</comment>
<dbReference type="PANTHER" id="PTHR42771:SF12">
    <property type="entry name" value="FE(3+) DICITRATE TRANSPORT ATP-BINDING PROTEIN FECE-RELATED"/>
    <property type="match status" value="1"/>
</dbReference>
<keyword evidence="9" id="KW-0406">Ion transport</keyword>
<evidence type="ECO:0000256" key="4">
    <source>
        <dbReference type="ARBA" id="ARBA00022475"/>
    </source>
</evidence>
<evidence type="ECO:0000256" key="7">
    <source>
        <dbReference type="ARBA" id="ARBA00022840"/>
    </source>
</evidence>
<dbReference type="PROSITE" id="PS00211">
    <property type="entry name" value="ABC_TRANSPORTER_1"/>
    <property type="match status" value="1"/>
</dbReference>
<evidence type="ECO:0000313" key="13">
    <source>
        <dbReference type="Proteomes" id="UP000789617"/>
    </source>
</evidence>
<dbReference type="Gene3D" id="3.40.50.300">
    <property type="entry name" value="P-loop containing nucleotide triphosphate hydrolases"/>
    <property type="match status" value="1"/>
</dbReference>
<dbReference type="AlphaFoldDB" id="A0A9P0VCV3"/>
<dbReference type="FunFam" id="3.40.50.300:FF:000134">
    <property type="entry name" value="Iron-enterobactin ABC transporter ATP-binding protein"/>
    <property type="match status" value="1"/>
</dbReference>
<dbReference type="GO" id="GO:0006826">
    <property type="term" value="P:iron ion transport"/>
    <property type="evidence" value="ECO:0007669"/>
    <property type="project" value="UniProtKB-KW"/>
</dbReference>
<evidence type="ECO:0000256" key="6">
    <source>
        <dbReference type="ARBA" id="ARBA00022741"/>
    </source>
</evidence>
<dbReference type="InterPro" id="IPR003439">
    <property type="entry name" value="ABC_transporter-like_ATP-bd"/>
</dbReference>
<evidence type="ECO:0000256" key="3">
    <source>
        <dbReference type="ARBA" id="ARBA00022448"/>
    </source>
</evidence>
<dbReference type="PANTHER" id="PTHR42771">
    <property type="entry name" value="IRON(3+)-HYDROXAMATE IMPORT ATP-BINDING PROTEIN FHUC"/>
    <property type="match status" value="1"/>
</dbReference>
<dbReference type="NCBIfam" id="NF008409">
    <property type="entry name" value="PRK11231.1"/>
    <property type="match status" value="1"/>
</dbReference>
<dbReference type="SMART" id="SM00382">
    <property type="entry name" value="AAA"/>
    <property type="match status" value="1"/>
</dbReference>
<dbReference type="GO" id="GO:0005886">
    <property type="term" value="C:plasma membrane"/>
    <property type="evidence" value="ECO:0007669"/>
    <property type="project" value="UniProtKB-SubCell"/>
</dbReference>
<evidence type="ECO:0000313" key="12">
    <source>
        <dbReference type="EMBL" id="CAH6280116.1"/>
    </source>
</evidence>
<reference evidence="12" key="1">
    <citation type="submission" date="2022-05" db="EMBL/GenBank/DDBJ databases">
        <authorList>
            <person name="Alioto T."/>
            <person name="Alioto T."/>
            <person name="Gomez Garrido J."/>
        </authorList>
    </citation>
    <scope>NUCLEOTIDE SEQUENCE</scope>
    <source>
        <strain evidence="12">0</strain>
        <plasmid evidence="12">P3</plasmid>
    </source>
</reference>
<name>A0A9P0VCV3_KLEVA</name>
<keyword evidence="3" id="KW-0813">Transport</keyword>
<keyword evidence="7 12" id="KW-0067">ATP-binding</keyword>
<feature type="domain" description="ABC transporter" evidence="11">
    <location>
        <begin position="3"/>
        <end position="238"/>
    </location>
</feature>
<protein>
    <submittedName>
        <fullName evidence="12">Fe(3+) dicitrate transport ATP-binding protein FecE</fullName>
    </submittedName>
</protein>
<keyword evidence="12" id="KW-0614">Plasmid</keyword>
<accession>A0A9P0VCV3</accession>
<comment type="similarity">
    <text evidence="2">Belongs to the ABC transporter superfamily.</text>
</comment>
<dbReference type="GO" id="GO:0005524">
    <property type="term" value="F:ATP binding"/>
    <property type="evidence" value="ECO:0007669"/>
    <property type="project" value="UniProtKB-KW"/>
</dbReference>
<dbReference type="Proteomes" id="UP000789617">
    <property type="component" value="Plasmid P3"/>
</dbReference>
<dbReference type="InterPro" id="IPR003593">
    <property type="entry name" value="AAA+_ATPase"/>
</dbReference>
<geneLocation type="plasmid" evidence="12 13">
    <name>P3</name>
</geneLocation>
<keyword evidence="5" id="KW-0410">Iron transport</keyword>
<sequence length="278" mass="30738">MELRIEKLTAGYGGKRVINNLDLTLPGGKITALLGPNGCGKSTLLKCFSRLLTPIAGEVWLNDVPLNRLSARQLARRLALLPQQHHVPEGVTVRELVGYGRSPWLPLWGRLSAQDRQQVDSALQRTGIAALAERPLTALSGGQRQRAFLALLLAQDTPLVLLDEPTTWLDIHHQVALMTLMRELQTMGKTVVTVLHDLNQASRYCDHLVVLERGQVQAQGLAETVLTPEMLREIFHLEAEIHPEPVSQRPMCVVKLPSYGTEHTIIVSNSEASSLRSD</sequence>
<organism evidence="12 13">
    <name type="scientific">Klebsiella variicola</name>
    <dbReference type="NCBI Taxonomy" id="244366"/>
    <lineage>
        <taxon>Bacteria</taxon>
        <taxon>Pseudomonadati</taxon>
        <taxon>Pseudomonadota</taxon>
        <taxon>Gammaproteobacteria</taxon>
        <taxon>Enterobacterales</taxon>
        <taxon>Enterobacteriaceae</taxon>
        <taxon>Klebsiella/Raoultella group</taxon>
        <taxon>Klebsiella</taxon>
        <taxon>Klebsiella pneumoniae complex</taxon>
    </lineage>
</organism>
<dbReference type="Pfam" id="PF00005">
    <property type="entry name" value="ABC_tran"/>
    <property type="match status" value="1"/>
</dbReference>
<keyword evidence="6" id="KW-0547">Nucleotide-binding</keyword>
<evidence type="ECO:0000256" key="10">
    <source>
        <dbReference type="ARBA" id="ARBA00023136"/>
    </source>
</evidence>
<dbReference type="EMBL" id="OW969752">
    <property type="protein sequence ID" value="CAH6280116.1"/>
    <property type="molecule type" value="Genomic_DNA"/>
</dbReference>
<dbReference type="PROSITE" id="PS50893">
    <property type="entry name" value="ABC_TRANSPORTER_2"/>
    <property type="match status" value="1"/>
</dbReference>
<proteinExistence type="inferred from homology"/>
<evidence type="ECO:0000256" key="1">
    <source>
        <dbReference type="ARBA" id="ARBA00004202"/>
    </source>
</evidence>
<dbReference type="InterPro" id="IPR027417">
    <property type="entry name" value="P-loop_NTPase"/>
</dbReference>
<gene>
    <name evidence="12" type="ORF">AN2335V1_5234</name>
</gene>
<dbReference type="InterPro" id="IPR051535">
    <property type="entry name" value="Siderophore_ABC-ATPase"/>
</dbReference>
<evidence type="ECO:0000256" key="9">
    <source>
        <dbReference type="ARBA" id="ARBA00023065"/>
    </source>
</evidence>
<dbReference type="InterPro" id="IPR017871">
    <property type="entry name" value="ABC_transporter-like_CS"/>
</dbReference>
<evidence type="ECO:0000256" key="2">
    <source>
        <dbReference type="ARBA" id="ARBA00005417"/>
    </source>
</evidence>
<keyword evidence="4" id="KW-1003">Cell membrane</keyword>
<dbReference type="SUPFAM" id="SSF52540">
    <property type="entry name" value="P-loop containing nucleoside triphosphate hydrolases"/>
    <property type="match status" value="1"/>
</dbReference>
<keyword evidence="8" id="KW-0408">Iron</keyword>
<evidence type="ECO:0000256" key="8">
    <source>
        <dbReference type="ARBA" id="ARBA00023004"/>
    </source>
</evidence>
<evidence type="ECO:0000256" key="5">
    <source>
        <dbReference type="ARBA" id="ARBA00022496"/>
    </source>
</evidence>
<dbReference type="GO" id="GO:0016887">
    <property type="term" value="F:ATP hydrolysis activity"/>
    <property type="evidence" value="ECO:0007669"/>
    <property type="project" value="InterPro"/>
</dbReference>
<keyword evidence="10" id="KW-0472">Membrane</keyword>
<dbReference type="CDD" id="cd03214">
    <property type="entry name" value="ABC_Iron-Siderophores_B12_Hemin"/>
    <property type="match status" value="1"/>
</dbReference>
<keyword evidence="13" id="KW-1185">Reference proteome</keyword>
<evidence type="ECO:0000259" key="11">
    <source>
        <dbReference type="PROSITE" id="PS50893"/>
    </source>
</evidence>